<evidence type="ECO:0000313" key="2">
    <source>
        <dbReference type="EMBL" id="PZW45134.1"/>
    </source>
</evidence>
<feature type="transmembrane region" description="Helical" evidence="1">
    <location>
        <begin position="144"/>
        <end position="167"/>
    </location>
</feature>
<keyword evidence="3" id="KW-1185">Reference proteome</keyword>
<keyword evidence="1" id="KW-1133">Transmembrane helix</keyword>
<feature type="transmembrane region" description="Helical" evidence="1">
    <location>
        <begin position="55"/>
        <end position="76"/>
    </location>
</feature>
<reference evidence="2 3" key="1">
    <citation type="submission" date="2018-06" db="EMBL/GenBank/DDBJ databases">
        <title>Genomic Encyclopedia of Archaeal and Bacterial Type Strains, Phase II (KMG-II): from individual species to whole genera.</title>
        <authorList>
            <person name="Goeker M."/>
        </authorList>
    </citation>
    <scope>NUCLEOTIDE SEQUENCE [LARGE SCALE GENOMIC DNA]</scope>
    <source>
        <strain evidence="2 3">DSM 24525</strain>
    </source>
</reference>
<feature type="transmembrane region" description="Helical" evidence="1">
    <location>
        <begin position="345"/>
        <end position="369"/>
    </location>
</feature>
<name>A0A2W7KBX8_9PROT</name>
<sequence length="440" mass="47403">MPAIILGALLLLWPAGLNRYPLVFIDTVSFLAQTIVPRMAWDKPMAYGPFLHLGHWGVSLWGAALLQALVVSWLLWRVQAAALGRVTVRSHLVLVAGLAVLTSLPWFTSTLMPDVMAGVVVLTLWLLGFAGPGRRWAVGALASLAIAVHLSHLVIAAAVLVVVVLVTRRIGPILRVAAPLAVALVFLVVSNGIGHGRYVVSPYGATFALARLQADGPAAVLLRDRCPEAGWYLCAFTDRLPMDSDQFLWDPRSPVAMDAEGRPRSMGTVLIAAEAAEIVAATIAAYPWDVLRHALENTAEQLTLFRVGDTLGADYLRVSARMMVEAGFPRELPSFDVALQMRGELAAAALPFLWPHVPVVLISLLLALWLSRRREVGALLACVLIGLLANAAATGALSKPHHRYQARIIWLLPLVAGLALAQRRADAAPVIDKDYGAIRP</sequence>
<keyword evidence="1" id="KW-0472">Membrane</keyword>
<accession>A0A2W7KBX8</accession>
<feature type="transmembrane region" description="Helical" evidence="1">
    <location>
        <begin position="267"/>
        <end position="288"/>
    </location>
</feature>
<protein>
    <recommendedName>
        <fullName evidence="4">Dolichyl-phosphate-mannose-protein mannosyltransferase</fullName>
    </recommendedName>
</protein>
<evidence type="ECO:0000313" key="3">
    <source>
        <dbReference type="Proteomes" id="UP000249688"/>
    </source>
</evidence>
<evidence type="ECO:0000256" key="1">
    <source>
        <dbReference type="SAM" id="Phobius"/>
    </source>
</evidence>
<dbReference type="EMBL" id="QKYU01000012">
    <property type="protein sequence ID" value="PZW45134.1"/>
    <property type="molecule type" value="Genomic_DNA"/>
</dbReference>
<evidence type="ECO:0008006" key="4">
    <source>
        <dbReference type="Google" id="ProtNLM"/>
    </source>
</evidence>
<feature type="transmembrane region" description="Helical" evidence="1">
    <location>
        <begin position="115"/>
        <end position="132"/>
    </location>
</feature>
<dbReference type="AlphaFoldDB" id="A0A2W7KBX8"/>
<dbReference type="RefSeq" id="WP_245903468.1">
    <property type="nucleotide sequence ID" value="NZ_QKYU01000012.1"/>
</dbReference>
<feature type="transmembrane region" description="Helical" evidence="1">
    <location>
        <begin position="173"/>
        <end position="193"/>
    </location>
</feature>
<proteinExistence type="predicted"/>
<gene>
    <name evidence="2" type="ORF">C8P66_112151</name>
</gene>
<feature type="transmembrane region" description="Helical" evidence="1">
    <location>
        <begin position="376"/>
        <end position="398"/>
    </location>
</feature>
<comment type="caution">
    <text evidence="2">The sequence shown here is derived from an EMBL/GenBank/DDBJ whole genome shotgun (WGS) entry which is preliminary data.</text>
</comment>
<organism evidence="2 3">
    <name type="scientific">Humitalea rosea</name>
    <dbReference type="NCBI Taxonomy" id="990373"/>
    <lineage>
        <taxon>Bacteria</taxon>
        <taxon>Pseudomonadati</taxon>
        <taxon>Pseudomonadota</taxon>
        <taxon>Alphaproteobacteria</taxon>
        <taxon>Acetobacterales</taxon>
        <taxon>Roseomonadaceae</taxon>
        <taxon>Humitalea</taxon>
    </lineage>
</organism>
<feature type="transmembrane region" description="Helical" evidence="1">
    <location>
        <begin position="88"/>
        <end position="109"/>
    </location>
</feature>
<dbReference type="Proteomes" id="UP000249688">
    <property type="component" value="Unassembled WGS sequence"/>
</dbReference>
<keyword evidence="1" id="KW-0812">Transmembrane</keyword>
<feature type="transmembrane region" description="Helical" evidence="1">
    <location>
        <begin position="404"/>
        <end position="421"/>
    </location>
</feature>